<evidence type="ECO:0000256" key="4">
    <source>
        <dbReference type="ARBA" id="ARBA00022989"/>
    </source>
</evidence>
<dbReference type="Pfam" id="PF04977">
    <property type="entry name" value="DivIC"/>
    <property type="match status" value="1"/>
</dbReference>
<evidence type="ECO:0000313" key="9">
    <source>
        <dbReference type="Proteomes" id="UP001628193"/>
    </source>
</evidence>
<keyword evidence="4" id="KW-1133">Transmembrane helix</keyword>
<dbReference type="PANTHER" id="PTHR37485:SF1">
    <property type="entry name" value="CELL DIVISION PROTEIN FTSB"/>
    <property type="match status" value="1"/>
</dbReference>
<evidence type="ECO:0000256" key="2">
    <source>
        <dbReference type="ARBA" id="ARBA00022618"/>
    </source>
</evidence>
<protein>
    <submittedName>
        <fullName evidence="8">Cell division protein FtsB</fullName>
    </submittedName>
</protein>
<dbReference type="PANTHER" id="PTHR37485">
    <property type="entry name" value="CELL DIVISION PROTEIN FTSB"/>
    <property type="match status" value="1"/>
</dbReference>
<dbReference type="RefSeq" id="WP_420903432.1">
    <property type="nucleotide sequence ID" value="NZ_BAAFGK010000001.1"/>
</dbReference>
<accession>A0ABQ0C4A7</accession>
<keyword evidence="7" id="KW-0175">Coiled coil</keyword>
<keyword evidence="5" id="KW-0472">Membrane</keyword>
<evidence type="ECO:0000256" key="7">
    <source>
        <dbReference type="SAM" id="Coils"/>
    </source>
</evidence>
<evidence type="ECO:0000313" key="8">
    <source>
        <dbReference type="EMBL" id="GAB0055718.1"/>
    </source>
</evidence>
<dbReference type="GO" id="GO:0051301">
    <property type="term" value="P:cell division"/>
    <property type="evidence" value="ECO:0007669"/>
    <property type="project" value="UniProtKB-KW"/>
</dbReference>
<evidence type="ECO:0000256" key="5">
    <source>
        <dbReference type="ARBA" id="ARBA00023136"/>
    </source>
</evidence>
<dbReference type="InterPro" id="IPR007060">
    <property type="entry name" value="FtsL/DivIC"/>
</dbReference>
<name>A0ABQ0C4A7_9PROT</name>
<feature type="coiled-coil region" evidence="7">
    <location>
        <begin position="43"/>
        <end position="70"/>
    </location>
</feature>
<keyword evidence="1" id="KW-1003">Cell membrane</keyword>
<dbReference type="EMBL" id="BAAFGK010000001">
    <property type="protein sequence ID" value="GAB0055718.1"/>
    <property type="molecule type" value="Genomic_DNA"/>
</dbReference>
<keyword evidence="3" id="KW-0812">Transmembrane</keyword>
<sequence length="96" mass="10939">MNEGTSKGVLIGLALLVANAWAQYLLWFGEQGLIRWRHTEKELMAVRAEVGEVENRIHELKEEIRLLEKDPSAVEGVARRDLGLVYPDEIIFILPN</sequence>
<evidence type="ECO:0000256" key="3">
    <source>
        <dbReference type="ARBA" id="ARBA00022692"/>
    </source>
</evidence>
<reference evidence="8 9" key="1">
    <citation type="submission" date="2024-09" db="EMBL/GenBank/DDBJ databases">
        <title>Draft genome sequence of Candidatus Magnetaquicoccaceae bacterium FCR-1.</title>
        <authorList>
            <person name="Shimoshige H."/>
            <person name="Shimamura S."/>
            <person name="Taoka A."/>
            <person name="Kobayashi H."/>
            <person name="Maekawa T."/>
        </authorList>
    </citation>
    <scope>NUCLEOTIDE SEQUENCE [LARGE SCALE GENOMIC DNA]</scope>
    <source>
        <strain evidence="8 9">FCR-1</strain>
    </source>
</reference>
<evidence type="ECO:0000256" key="1">
    <source>
        <dbReference type="ARBA" id="ARBA00022475"/>
    </source>
</evidence>
<proteinExistence type="predicted"/>
<dbReference type="InterPro" id="IPR023081">
    <property type="entry name" value="Cell_div_FtsB"/>
</dbReference>
<gene>
    <name evidence="8" type="primary">ftsB</name>
    <name evidence="8" type="ORF">SIID45300_00013</name>
</gene>
<comment type="caution">
    <text evidence="8">The sequence shown here is derived from an EMBL/GenBank/DDBJ whole genome shotgun (WGS) entry which is preliminary data.</text>
</comment>
<dbReference type="Proteomes" id="UP001628193">
    <property type="component" value="Unassembled WGS sequence"/>
</dbReference>
<keyword evidence="6" id="KW-0131">Cell cycle</keyword>
<evidence type="ECO:0000256" key="6">
    <source>
        <dbReference type="ARBA" id="ARBA00023306"/>
    </source>
</evidence>
<organism evidence="8 9">
    <name type="scientific">Candidatus Magnetaquiglobus chichijimensis</name>
    <dbReference type="NCBI Taxonomy" id="3141448"/>
    <lineage>
        <taxon>Bacteria</taxon>
        <taxon>Pseudomonadati</taxon>
        <taxon>Pseudomonadota</taxon>
        <taxon>Magnetococcia</taxon>
        <taxon>Magnetococcales</taxon>
        <taxon>Candidatus Magnetaquicoccaceae</taxon>
        <taxon>Candidatus Magnetaquiglobus</taxon>
    </lineage>
</organism>
<keyword evidence="9" id="KW-1185">Reference proteome</keyword>
<keyword evidence="2 8" id="KW-0132">Cell division</keyword>